<dbReference type="RefSeq" id="WP_068876856.1">
    <property type="nucleotide sequence ID" value="NZ_LN774769.1"/>
</dbReference>
<proteinExistence type="predicted"/>
<reference evidence="2" key="1">
    <citation type="submission" date="2015-01" db="EMBL/GenBank/DDBJ databases">
        <authorList>
            <person name="Andreevskaya M."/>
        </authorList>
    </citation>
    <scope>NUCLEOTIDE SEQUENCE [LARGE SCALE GENOMIC DNA]</scope>
    <source>
        <strain evidence="2">MKFS47</strain>
    </source>
</reference>
<protein>
    <recommendedName>
        <fullName evidence="3">Phage protein</fullName>
    </recommendedName>
</protein>
<organism evidence="1 2">
    <name type="scientific">Pseudolactococcus piscium MKFS47</name>
    <dbReference type="NCBI Taxonomy" id="297352"/>
    <lineage>
        <taxon>Bacteria</taxon>
        <taxon>Bacillati</taxon>
        <taxon>Bacillota</taxon>
        <taxon>Bacilli</taxon>
        <taxon>Lactobacillales</taxon>
        <taxon>Streptococcaceae</taxon>
        <taxon>Pseudolactococcus</taxon>
    </lineage>
</organism>
<dbReference type="KEGG" id="lpk:LACPI_1955"/>
<dbReference type="AlphaFoldDB" id="A0A0D6E0A3"/>
<evidence type="ECO:0000313" key="1">
    <source>
        <dbReference type="EMBL" id="CEN29155.1"/>
    </source>
</evidence>
<evidence type="ECO:0008006" key="3">
    <source>
        <dbReference type="Google" id="ProtNLM"/>
    </source>
</evidence>
<gene>
    <name evidence="1" type="ORF">LACPI_1955</name>
</gene>
<dbReference type="HOGENOM" id="CLU_1568771_0_0_9"/>
<evidence type="ECO:0000313" key="2">
    <source>
        <dbReference type="Proteomes" id="UP000033166"/>
    </source>
</evidence>
<sequence>MTFEESNVEKSEKDNINPNHYIFGGIETIEYLKAKLTTEEYRGFLKGNVLKYVSREAEKNGLEDLKKDKWYLDKLIEFENDRKLSTIETIEKIEDFKAIYAPKIKMTNEQKDKFMLYKEDEDIQLALNRFSPFEKFWFCTGSGGNLYKNLSENELITAWLHPELIEVIDG</sequence>
<dbReference type="Pfam" id="PF11753">
    <property type="entry name" value="DUF3310"/>
    <property type="match status" value="1"/>
</dbReference>
<accession>A0A0D6E0A3</accession>
<dbReference type="EMBL" id="LN774769">
    <property type="protein sequence ID" value="CEN29155.1"/>
    <property type="molecule type" value="Genomic_DNA"/>
</dbReference>
<name>A0A0D6E0A3_9LACT</name>
<dbReference type="Proteomes" id="UP000033166">
    <property type="component" value="Chromosome I"/>
</dbReference>
<dbReference type="InterPro" id="IPR021739">
    <property type="entry name" value="SaV-like"/>
</dbReference>